<dbReference type="OrthoDB" id="10251574at2759"/>
<dbReference type="GO" id="GO:0003682">
    <property type="term" value="F:chromatin binding"/>
    <property type="evidence" value="ECO:0007669"/>
    <property type="project" value="EnsemblFungi"/>
</dbReference>
<proteinExistence type="inferred from homology"/>
<gene>
    <name evidence="19" type="primary">mcm4</name>
    <name evidence="18" type="ORF">SJAG_04210</name>
</gene>
<dbReference type="InterPro" id="IPR027925">
    <property type="entry name" value="MCM_N"/>
</dbReference>
<comment type="function">
    <text evidence="15">Acts as component of the MCM2-7 complex (MCM complex) which is the replicative helicase essential for 'once per cell cycle' DNA replication initiation and elongation in eukaryotic cells. The active ATPase sites in the MCM2-7 ring are formed through the interaction surfaces of two neighboring subunits such that a critical structure of a conserved arginine finger motif is provided in trans relative to the ATP-binding site of the Walker A box of the adjacent subunit. The six ATPase active sites, however, are likely to contribute differentially to the complex helicase activity.</text>
</comment>
<dbReference type="GO" id="GO:0030875">
    <property type="term" value="C:rDNA protrusion"/>
    <property type="evidence" value="ECO:0007669"/>
    <property type="project" value="EnsemblFungi"/>
</dbReference>
<dbReference type="GO" id="GO:0005634">
    <property type="term" value="C:nucleus"/>
    <property type="evidence" value="ECO:0000318"/>
    <property type="project" value="GO_Central"/>
</dbReference>
<dbReference type="PROSITE" id="PS50051">
    <property type="entry name" value="MCM_2"/>
    <property type="match status" value="1"/>
</dbReference>
<evidence type="ECO:0000256" key="15">
    <source>
        <dbReference type="RuleBase" id="RU368062"/>
    </source>
</evidence>
<comment type="subcellular location">
    <subcellularLocation>
        <location evidence="1">Nucleus</location>
    </subcellularLocation>
</comment>
<keyword evidence="8 15" id="KW-0347">Helicase</keyword>
<evidence type="ECO:0000313" key="18">
    <source>
        <dbReference type="EMBL" id="EEB09036.1"/>
    </source>
</evidence>
<dbReference type="eggNOG" id="KOG0478">
    <property type="taxonomic scope" value="Eukaryota"/>
</dbReference>
<dbReference type="Gene3D" id="3.30.1640.10">
    <property type="entry name" value="mini-chromosome maintenance (MCM) complex, chain A, domain 1"/>
    <property type="match status" value="1"/>
</dbReference>
<dbReference type="FunFam" id="2.20.28.10:FF:000003">
    <property type="entry name" value="DNA helicase"/>
    <property type="match status" value="1"/>
</dbReference>
<keyword evidence="9 14" id="KW-0067">ATP-binding</keyword>
<evidence type="ECO:0000259" key="17">
    <source>
        <dbReference type="PROSITE" id="PS50051"/>
    </source>
</evidence>
<keyword evidence="7 15" id="KW-0378">Hydrolase</keyword>
<dbReference type="SMART" id="SM00350">
    <property type="entry name" value="MCM"/>
    <property type="match status" value="1"/>
</dbReference>
<evidence type="ECO:0000256" key="5">
    <source>
        <dbReference type="ARBA" id="ARBA00022705"/>
    </source>
</evidence>
<feature type="region of interest" description="Disordered" evidence="16">
    <location>
        <begin position="1"/>
        <end position="75"/>
    </location>
</feature>
<dbReference type="InterPro" id="IPR031327">
    <property type="entry name" value="MCM"/>
</dbReference>
<dbReference type="GO" id="GO:0006267">
    <property type="term" value="P:pre-replicative complex assembly involved in nuclear cell cycle DNA replication"/>
    <property type="evidence" value="ECO:0007669"/>
    <property type="project" value="EnsemblFungi"/>
</dbReference>
<dbReference type="InterPro" id="IPR001208">
    <property type="entry name" value="MCM_dom"/>
</dbReference>
<dbReference type="InterPro" id="IPR033762">
    <property type="entry name" value="MCM_OB"/>
</dbReference>
<feature type="compositionally biased region" description="Low complexity" evidence="16">
    <location>
        <begin position="46"/>
        <end position="74"/>
    </location>
</feature>
<comment type="similarity">
    <text evidence="2 14">Belongs to the MCM family.</text>
</comment>
<evidence type="ECO:0000256" key="16">
    <source>
        <dbReference type="SAM" id="MobiDB-lite"/>
    </source>
</evidence>
<dbReference type="GO" id="GO:0071162">
    <property type="term" value="C:CMG complex"/>
    <property type="evidence" value="ECO:0007669"/>
    <property type="project" value="EnsemblFungi"/>
</dbReference>
<sequence length="909" mass="101042">MSSQQPSDSGGMGTPNRSSQPLRSENMSSPLFFPGSSPSVAPQATPRSRGPSNLLSSPLLYESSSPGSSAPQNSRNLLQSQHTDLLANSSLNATPRSIRRGDIHPGSLFSTPRHRHEIDPSRPIPSTPNALFLGSDTLTYSQTGPSSDIPEATVRVIWGTNVSIQESMSSFRGFLRGFKKKYRPSYRNQTMLPPDAEQVVYVELMRNMRIMGLDILNLDVQDLKHFPPTKKLFHQLHSYPQEIIPIMDQTIKDVMFDLLGPNPPEDLVNDIELKVYKVRPFNLEKTINMRDLNPGDIDKLICIKGLVLRTTPIIPDMKQAFFRCSVCHHTVTVDIDRGRIAEPTKCPREICGSTNSMQLIHNRSEFADKQIIKLQETPDMVPDGQTPHSVNLCVYDELVDSARAGDSIEVTGIFRCVPVRINPRVRTVRSLFRTYLDVVHIKKQDKHRLGTDPSTLENELAEDSAMQVDQVRVISEEEAEKIREVSQREDVFELLARSLAPSIYELEDAKKGILLQLFGGTNKTFKKGAGPRYRGDINILMCGDPSTAKSQILQYVHKIAPRGVYTSGKGSSAVGLTAYITRDQDTKQLVLESGALVLSDGGVCCIDEFDKMSDATRSILHEVMEQQTVTVAKAGIITTLNARTSILASANPIGSRYNPELPVTKNIDLPPTLVSRFDLIYLMLDRVDEATDMKLADHIVSMYMEDAPVHVSSKEVLPLEFLTSYITYARANVHPVISEAAADELVRAYVEMRKMGEDVRAAERRVTATTRQLESMIRLSEAHAKLHLRQTVDLEDVLEATRLIRSAIKDYATDPTTGKISLDLLYANEREALVPEDMVRELDSLVSRLTVGGNTILASNLLAKFREQSSTHVDAAEFEACLAALDKKGKVKVINSAGHRIVRPIAQIE</sequence>
<dbReference type="GO" id="GO:0003697">
    <property type="term" value="F:single-stranded DNA binding"/>
    <property type="evidence" value="ECO:0000318"/>
    <property type="project" value="GO_Central"/>
</dbReference>
<evidence type="ECO:0000256" key="3">
    <source>
        <dbReference type="ARBA" id="ARBA00012551"/>
    </source>
</evidence>
<dbReference type="SUPFAM" id="SSF52540">
    <property type="entry name" value="P-loop containing nucleoside triphosphate hydrolases"/>
    <property type="match status" value="1"/>
</dbReference>
<dbReference type="AlphaFoldDB" id="B6K682"/>
<evidence type="ECO:0000256" key="11">
    <source>
        <dbReference type="ARBA" id="ARBA00023242"/>
    </source>
</evidence>
<keyword evidence="4" id="KW-0597">Phosphoprotein</keyword>
<comment type="catalytic activity">
    <reaction evidence="12 15">
        <text>ATP + H2O = ADP + phosphate + H(+)</text>
        <dbReference type="Rhea" id="RHEA:13065"/>
        <dbReference type="ChEBI" id="CHEBI:15377"/>
        <dbReference type="ChEBI" id="CHEBI:15378"/>
        <dbReference type="ChEBI" id="CHEBI:30616"/>
        <dbReference type="ChEBI" id="CHEBI:43474"/>
        <dbReference type="ChEBI" id="CHEBI:456216"/>
        <dbReference type="EC" id="3.6.4.12"/>
    </reaction>
</comment>
<dbReference type="FunFam" id="3.30.1640.10:FF:000011">
    <property type="entry name" value="DNA helicase"/>
    <property type="match status" value="1"/>
</dbReference>
<dbReference type="Pfam" id="PF17207">
    <property type="entry name" value="MCM_OB"/>
    <property type="match status" value="1"/>
</dbReference>
<dbReference type="JaponicusDB" id="SJAG_04210">
    <property type="gene designation" value="mcm4"/>
</dbReference>
<dbReference type="PRINTS" id="PR01657">
    <property type="entry name" value="MCMFAMILY"/>
</dbReference>
<dbReference type="GO" id="GO:0042555">
    <property type="term" value="C:MCM complex"/>
    <property type="evidence" value="ECO:0000318"/>
    <property type="project" value="GO_Central"/>
</dbReference>
<dbReference type="GO" id="GO:1990518">
    <property type="term" value="F:single-stranded 3'-5' DNA helicase activity"/>
    <property type="evidence" value="ECO:0007669"/>
    <property type="project" value="EnsemblFungi"/>
</dbReference>
<dbReference type="InterPro" id="IPR018525">
    <property type="entry name" value="MCM_CS"/>
</dbReference>
<keyword evidence="5 15" id="KW-0235">DNA replication</keyword>
<dbReference type="GO" id="GO:0005737">
    <property type="term" value="C:cytoplasm"/>
    <property type="evidence" value="ECO:0007669"/>
    <property type="project" value="EnsemblFungi"/>
</dbReference>
<dbReference type="GO" id="GO:0043596">
    <property type="term" value="C:nuclear replication fork"/>
    <property type="evidence" value="ECO:0007669"/>
    <property type="project" value="EnsemblFungi"/>
</dbReference>
<dbReference type="Pfam" id="PF17855">
    <property type="entry name" value="MCM_lid"/>
    <property type="match status" value="1"/>
</dbReference>
<dbReference type="Gene3D" id="3.40.50.300">
    <property type="entry name" value="P-loop containing nucleotide triphosphate hydrolases"/>
    <property type="match status" value="1"/>
</dbReference>
<dbReference type="InterPro" id="IPR027417">
    <property type="entry name" value="P-loop_NTPase"/>
</dbReference>
<dbReference type="PRINTS" id="PR01660">
    <property type="entry name" value="MCMPROTEIN4"/>
</dbReference>
<evidence type="ECO:0000256" key="13">
    <source>
        <dbReference type="ARBA" id="ARBA00073498"/>
    </source>
</evidence>
<dbReference type="EMBL" id="KE651167">
    <property type="protein sequence ID" value="EEB09036.1"/>
    <property type="molecule type" value="Genomic_DNA"/>
</dbReference>
<keyword evidence="20" id="KW-1185">Reference proteome</keyword>
<evidence type="ECO:0000256" key="4">
    <source>
        <dbReference type="ARBA" id="ARBA00022553"/>
    </source>
</evidence>
<evidence type="ECO:0000313" key="20">
    <source>
        <dbReference type="Proteomes" id="UP000001744"/>
    </source>
</evidence>
<dbReference type="EC" id="3.6.4.12" evidence="3 15"/>
<keyword evidence="6 14" id="KW-0547">Nucleotide-binding</keyword>
<dbReference type="GO" id="GO:0033679">
    <property type="term" value="F:3'-5' DNA/RNA helicase activity"/>
    <property type="evidence" value="ECO:0007669"/>
    <property type="project" value="EnsemblFungi"/>
</dbReference>
<dbReference type="GO" id="GO:0003688">
    <property type="term" value="F:DNA replication origin binding"/>
    <property type="evidence" value="ECO:0007669"/>
    <property type="project" value="EnsemblFungi"/>
</dbReference>
<dbReference type="STRING" id="402676.B6K682"/>
<dbReference type="GeneID" id="7050605"/>
<name>B6K682_SCHJY</name>
<dbReference type="Pfam" id="PF00493">
    <property type="entry name" value="MCM"/>
    <property type="match status" value="1"/>
</dbReference>
<dbReference type="Pfam" id="PF21128">
    <property type="entry name" value="WHD_MCM4"/>
    <property type="match status" value="1"/>
</dbReference>
<dbReference type="VEuPathDB" id="FungiDB:SJAG_04210"/>
<dbReference type="InterPro" id="IPR041562">
    <property type="entry name" value="MCM_lid"/>
</dbReference>
<dbReference type="GO" id="GO:0016887">
    <property type="term" value="F:ATP hydrolysis activity"/>
    <property type="evidence" value="ECO:0007669"/>
    <property type="project" value="EnsemblFungi"/>
</dbReference>
<dbReference type="FunFam" id="3.40.50.300:FF:000217">
    <property type="entry name" value="DNA helicase"/>
    <property type="match status" value="1"/>
</dbReference>
<dbReference type="CDD" id="cd17755">
    <property type="entry name" value="MCM4"/>
    <property type="match status" value="1"/>
</dbReference>
<comment type="subunit">
    <text evidence="15">Component of the MCM2-7 complex.</text>
</comment>
<dbReference type="Proteomes" id="UP000001744">
    <property type="component" value="Unassembled WGS sequence"/>
</dbReference>
<evidence type="ECO:0000256" key="12">
    <source>
        <dbReference type="ARBA" id="ARBA00047995"/>
    </source>
</evidence>
<dbReference type="Pfam" id="PF14551">
    <property type="entry name" value="MCM_N"/>
    <property type="match status" value="1"/>
</dbReference>
<evidence type="ECO:0000256" key="14">
    <source>
        <dbReference type="RuleBase" id="RU004070"/>
    </source>
</evidence>
<dbReference type="GO" id="GO:0000727">
    <property type="term" value="P:double-strand break repair via break-induced replication"/>
    <property type="evidence" value="ECO:0000318"/>
    <property type="project" value="GO_Central"/>
</dbReference>
<dbReference type="GO" id="GO:1902975">
    <property type="term" value="P:mitotic DNA replication initiation"/>
    <property type="evidence" value="ECO:0000318"/>
    <property type="project" value="GO_Central"/>
</dbReference>
<evidence type="ECO:0000256" key="2">
    <source>
        <dbReference type="ARBA" id="ARBA00008010"/>
    </source>
</evidence>
<dbReference type="GO" id="GO:0006279">
    <property type="term" value="P:premeiotic DNA replication"/>
    <property type="evidence" value="ECO:0007669"/>
    <property type="project" value="EnsemblFungi"/>
</dbReference>
<dbReference type="InterPro" id="IPR012340">
    <property type="entry name" value="NA-bd_OB-fold"/>
</dbReference>
<protein>
    <recommendedName>
        <fullName evidence="13 15">DNA replication licensing factor MCM4</fullName>
        <ecNumber evidence="3 15">3.6.4.12</ecNumber>
    </recommendedName>
</protein>
<reference evidence="18 20" key="1">
    <citation type="journal article" date="2011" name="Science">
        <title>Comparative functional genomics of the fission yeasts.</title>
        <authorList>
            <person name="Rhind N."/>
            <person name="Chen Z."/>
            <person name="Yassour M."/>
            <person name="Thompson D.A."/>
            <person name="Haas B.J."/>
            <person name="Habib N."/>
            <person name="Wapinski I."/>
            <person name="Roy S."/>
            <person name="Lin M.F."/>
            <person name="Heiman D.I."/>
            <person name="Young S.K."/>
            <person name="Furuya K."/>
            <person name="Guo Y."/>
            <person name="Pidoux A."/>
            <person name="Chen H.M."/>
            <person name="Robbertse B."/>
            <person name="Goldberg J.M."/>
            <person name="Aoki K."/>
            <person name="Bayne E.H."/>
            <person name="Berlin A.M."/>
            <person name="Desjardins C.A."/>
            <person name="Dobbs E."/>
            <person name="Dukaj L."/>
            <person name="Fan L."/>
            <person name="FitzGerald M.G."/>
            <person name="French C."/>
            <person name="Gujja S."/>
            <person name="Hansen K."/>
            <person name="Keifenheim D."/>
            <person name="Levin J.Z."/>
            <person name="Mosher R.A."/>
            <person name="Mueller C.A."/>
            <person name="Pfiffner J."/>
            <person name="Priest M."/>
            <person name="Russ C."/>
            <person name="Smialowska A."/>
            <person name="Swoboda P."/>
            <person name="Sykes S.M."/>
            <person name="Vaughn M."/>
            <person name="Vengrova S."/>
            <person name="Yoder R."/>
            <person name="Zeng Q."/>
            <person name="Allshire R."/>
            <person name="Baulcombe D."/>
            <person name="Birren B.W."/>
            <person name="Brown W."/>
            <person name="Ekwall K."/>
            <person name="Kellis M."/>
            <person name="Leatherwood J."/>
            <person name="Levin H."/>
            <person name="Margalit H."/>
            <person name="Martienssen R."/>
            <person name="Nieduszynski C.A."/>
            <person name="Spatafora J.W."/>
            <person name="Friedman N."/>
            <person name="Dalgaard J.Z."/>
            <person name="Baumann P."/>
            <person name="Niki H."/>
            <person name="Regev A."/>
            <person name="Nusbaum C."/>
        </authorList>
    </citation>
    <scope>NUCLEOTIDE SEQUENCE [LARGE SCALE GENOMIC DNA]</scope>
    <source>
        <strain evidence="20">yFS275 / FY16936</strain>
    </source>
</reference>
<dbReference type="GO" id="GO:0005656">
    <property type="term" value="C:nuclear pre-replicative complex"/>
    <property type="evidence" value="ECO:0007669"/>
    <property type="project" value="EnsemblFungi"/>
</dbReference>
<dbReference type="GO" id="GO:0005524">
    <property type="term" value="F:ATP binding"/>
    <property type="evidence" value="ECO:0007669"/>
    <property type="project" value="UniProtKB-UniRule"/>
</dbReference>
<evidence type="ECO:0000256" key="7">
    <source>
        <dbReference type="ARBA" id="ARBA00022801"/>
    </source>
</evidence>
<feature type="compositionally biased region" description="Polar residues" evidence="16">
    <location>
        <begin position="15"/>
        <end position="27"/>
    </location>
</feature>
<feature type="compositionally biased region" description="Low complexity" evidence="16">
    <location>
        <begin position="28"/>
        <end position="39"/>
    </location>
</feature>
<dbReference type="PROSITE" id="PS00847">
    <property type="entry name" value="MCM_1"/>
    <property type="match status" value="1"/>
</dbReference>
<keyword evidence="10 14" id="KW-0238">DNA-binding</keyword>
<organism evidence="18 20">
    <name type="scientific">Schizosaccharomyces japonicus (strain yFS275 / FY16936)</name>
    <name type="common">Fission yeast</name>
    <dbReference type="NCBI Taxonomy" id="402676"/>
    <lineage>
        <taxon>Eukaryota</taxon>
        <taxon>Fungi</taxon>
        <taxon>Dikarya</taxon>
        <taxon>Ascomycota</taxon>
        <taxon>Taphrinomycotina</taxon>
        <taxon>Schizosaccharomycetes</taxon>
        <taxon>Schizosaccharomycetales</taxon>
        <taxon>Schizosaccharomycetaceae</taxon>
        <taxon>Schizosaccharomyces</taxon>
    </lineage>
</organism>
<dbReference type="SUPFAM" id="SSF50249">
    <property type="entry name" value="Nucleic acid-binding proteins"/>
    <property type="match status" value="1"/>
</dbReference>
<dbReference type="GO" id="GO:0097373">
    <property type="term" value="C:MCM core complex"/>
    <property type="evidence" value="ECO:0007669"/>
    <property type="project" value="EnsemblFungi"/>
</dbReference>
<dbReference type="GO" id="GO:0006271">
    <property type="term" value="P:DNA strand elongation involved in DNA replication"/>
    <property type="evidence" value="ECO:0000318"/>
    <property type="project" value="GO_Central"/>
</dbReference>
<evidence type="ECO:0000256" key="1">
    <source>
        <dbReference type="ARBA" id="ARBA00004123"/>
    </source>
</evidence>
<accession>B6K682</accession>
<dbReference type="GO" id="GO:0003727">
    <property type="term" value="F:single-stranded RNA binding"/>
    <property type="evidence" value="ECO:0007669"/>
    <property type="project" value="EnsemblFungi"/>
</dbReference>
<evidence type="ECO:0000256" key="6">
    <source>
        <dbReference type="ARBA" id="ARBA00022741"/>
    </source>
</evidence>
<dbReference type="RefSeq" id="XP_002175329.1">
    <property type="nucleotide sequence ID" value="XM_002175293.2"/>
</dbReference>
<dbReference type="PANTHER" id="PTHR11630">
    <property type="entry name" value="DNA REPLICATION LICENSING FACTOR MCM FAMILY MEMBER"/>
    <property type="match status" value="1"/>
</dbReference>
<dbReference type="PANTHER" id="PTHR11630:SF66">
    <property type="entry name" value="DNA REPLICATION LICENSING FACTOR MCM4"/>
    <property type="match status" value="1"/>
</dbReference>
<dbReference type="OMA" id="AFFKCNV"/>
<dbReference type="GO" id="GO:0009378">
    <property type="term" value="F:four-way junction helicase activity"/>
    <property type="evidence" value="ECO:0007669"/>
    <property type="project" value="EnsemblFungi"/>
</dbReference>
<evidence type="ECO:0000256" key="8">
    <source>
        <dbReference type="ARBA" id="ARBA00022806"/>
    </source>
</evidence>
<keyword evidence="11 15" id="KW-0539">Nucleus</keyword>
<feature type="region of interest" description="Disordered" evidence="16">
    <location>
        <begin position="92"/>
        <end position="128"/>
    </location>
</feature>
<evidence type="ECO:0000313" key="19">
    <source>
        <dbReference type="JaponicusDB" id="SJAG_04210"/>
    </source>
</evidence>
<feature type="domain" description="MCM C-terminal AAA(+) ATPase" evidence="17">
    <location>
        <begin position="491"/>
        <end position="699"/>
    </location>
</feature>
<dbReference type="Gene3D" id="2.20.28.10">
    <property type="match status" value="1"/>
</dbReference>
<dbReference type="InterPro" id="IPR008047">
    <property type="entry name" value="MCM_4"/>
</dbReference>
<dbReference type="Gene3D" id="2.40.50.140">
    <property type="entry name" value="Nucleic acid-binding proteins"/>
    <property type="match status" value="1"/>
</dbReference>
<evidence type="ECO:0000256" key="10">
    <source>
        <dbReference type="ARBA" id="ARBA00023125"/>
    </source>
</evidence>
<dbReference type="HOGENOM" id="CLU_000995_7_1_1"/>
<evidence type="ECO:0000256" key="9">
    <source>
        <dbReference type="ARBA" id="ARBA00022840"/>
    </source>
</evidence>